<dbReference type="GO" id="GO:0005975">
    <property type="term" value="P:carbohydrate metabolic process"/>
    <property type="evidence" value="ECO:0007669"/>
    <property type="project" value="InterPro"/>
</dbReference>
<organism evidence="4 5">
    <name type="scientific">Ruminiclostridium cellobioparum subsp. termitidis CT1112</name>
    <dbReference type="NCBI Taxonomy" id="1195236"/>
    <lineage>
        <taxon>Bacteria</taxon>
        <taxon>Bacillati</taxon>
        <taxon>Bacillota</taxon>
        <taxon>Clostridia</taxon>
        <taxon>Eubacteriales</taxon>
        <taxon>Oscillospiraceae</taxon>
        <taxon>Ruminiclostridium</taxon>
    </lineage>
</organism>
<dbReference type="PANTHER" id="PTHR37469">
    <property type="entry name" value="CELLOBIONIC ACID PHOSPHORYLASE-RELATED"/>
    <property type="match status" value="1"/>
</dbReference>
<dbReference type="Proteomes" id="UP000014155">
    <property type="component" value="Unassembled WGS sequence"/>
</dbReference>
<keyword evidence="1" id="KW-0328">Glycosyltransferase</keyword>
<comment type="caution">
    <text evidence="4">The sequence shown here is derived from an EMBL/GenBank/DDBJ whole genome shotgun (WGS) entry which is preliminary data.</text>
</comment>
<dbReference type="EMBL" id="AORV01000072">
    <property type="protein sequence ID" value="EMS69186.1"/>
    <property type="molecule type" value="Genomic_DNA"/>
</dbReference>
<dbReference type="InterPro" id="IPR012341">
    <property type="entry name" value="6hp_glycosidase-like_sf"/>
</dbReference>
<proteinExistence type="predicted"/>
<dbReference type="Pfam" id="PF17167">
    <property type="entry name" value="Glyco_hydro_94"/>
    <property type="match status" value="1"/>
</dbReference>
<dbReference type="SUPFAM" id="SSF48208">
    <property type="entry name" value="Six-hairpin glycosidases"/>
    <property type="match status" value="1"/>
</dbReference>
<evidence type="ECO:0000259" key="3">
    <source>
        <dbReference type="Pfam" id="PF17167"/>
    </source>
</evidence>
<dbReference type="AlphaFoldDB" id="S0FH79"/>
<keyword evidence="2" id="KW-0808">Transferase</keyword>
<evidence type="ECO:0000256" key="1">
    <source>
        <dbReference type="ARBA" id="ARBA00022676"/>
    </source>
</evidence>
<evidence type="ECO:0000313" key="5">
    <source>
        <dbReference type="Proteomes" id="UP000014155"/>
    </source>
</evidence>
<reference evidence="4 5" key="1">
    <citation type="journal article" date="2013" name="Genome Announc.">
        <title>Draft Genome Sequence of the Cellulolytic, Mesophilic, Anaerobic Bacterium Clostridium termitidis Strain CT1112 (DSM 5398).</title>
        <authorList>
            <person name="Lal S."/>
            <person name="Ramachandran U."/>
            <person name="Zhang X."/>
            <person name="Munir R."/>
            <person name="Sparling R."/>
            <person name="Levin D.B."/>
        </authorList>
    </citation>
    <scope>NUCLEOTIDE SEQUENCE [LARGE SCALE GENOMIC DNA]</scope>
    <source>
        <strain evidence="4 5">CT1112</strain>
    </source>
</reference>
<dbReference type="GO" id="GO:0016757">
    <property type="term" value="F:glycosyltransferase activity"/>
    <property type="evidence" value="ECO:0007669"/>
    <property type="project" value="UniProtKB-KW"/>
</dbReference>
<evidence type="ECO:0000256" key="2">
    <source>
        <dbReference type="ARBA" id="ARBA00022679"/>
    </source>
</evidence>
<accession>S0FH79</accession>
<protein>
    <recommendedName>
        <fullName evidence="3">Glycosyl hydrolase 94 catalytic domain-containing protein</fullName>
    </recommendedName>
</protein>
<feature type="domain" description="Glycosyl hydrolase 94 catalytic" evidence="3">
    <location>
        <begin position="405"/>
        <end position="799"/>
    </location>
</feature>
<keyword evidence="5" id="KW-1185">Reference proteome</keyword>
<name>S0FH79_RUMCE</name>
<dbReference type="STRING" id="1195236.CTER_5283"/>
<dbReference type="RefSeq" id="WP_004630964.1">
    <property type="nucleotide sequence ID" value="NZ_AORV01000072.1"/>
</dbReference>
<dbReference type="PANTHER" id="PTHR37469:SF2">
    <property type="entry name" value="CELLOBIONIC ACID PHOSPHORYLASE"/>
    <property type="match status" value="1"/>
</dbReference>
<gene>
    <name evidence="4" type="ORF">CTER_5283</name>
</gene>
<dbReference type="PATRIC" id="fig|1195236.3.peg.5420"/>
<dbReference type="InterPro" id="IPR052047">
    <property type="entry name" value="GH94_Enzymes"/>
</dbReference>
<dbReference type="eggNOG" id="COG3459">
    <property type="taxonomic scope" value="Bacteria"/>
</dbReference>
<dbReference type="Gene3D" id="1.50.10.10">
    <property type="match status" value="1"/>
</dbReference>
<sequence length="883" mass="100250">MDLFQGTIDYFSEQYFKLKTNSSYAQKYKMPGDVYAIGDYIISIPRDDGDSRYPYGKGGFNFWAYTSGYMHCNEGLFSPFLKANEGKEPKIAFFAGFPDDSENYQVISLLPVPFIENNSGKKVERYTVFTRSCTYYVTETDDMKFAVRVFVDEANRMFFSVLIRNSTAQNRQLFVSAYLNPFLSHNINENDENKWFREIRYIEDCNEYEKDGYEKDRLGSFIIKVNEDLDRTTSVSNIGVVLRNIQPDQNSRLTRHQETTSRYQYVGGSRSSLHTPVALKSGSFGTPRHICTFTETGIIGDILHLDTGRHGQVRYELSLDFLKHCSDDTGAAELLEKRIPGEKLDTKIEQSEMQEKENGGLLSCRVGETVEGPVKDTVFNTFFEHLKKQVEFCSLIKGYVQLFEGSLIGIRDVFQAIEGLIFWKPAAAREKMLEALGFISPDGRCPRQYTLPVREGTAPKMDLRPFIDQGVWVISTITTYLKFTNDFEFLNEKCGYYEIVDEKKSLVKKSSIQDSVLEHLLKIMNYLLSNRDFEGTGCIRALYGDWNDALDGLGVSSDPEKEYGTGVSVMASLQVYQNLQEMLEMLDKIDSSRYSSQITSYKAALRALENVLQKYAIVTGDNGEKRIVHGWGDKRSYIVGGFNDPDGKSRVGLTSNAFWILSKMYELDPGIKDTILDAFNKLDSKYGYKTFDPFFGSDAQGVGRIKKLPPGTAENGAAYIHASAFAVMALFRIGCSGEAWQQLFKLLPFTHEKISCSPFVMPNSYGYNAEKQIDGQSMQDWQTGSSNVVLKTLIKYVFGLEPQFGGVWIQPAKGLPFEEFNFQITVKGCRVNILYRKSGSGNRKYAVNGNNREGIHDEIMMLKKLWISDSELETKSLKIYVED</sequence>
<dbReference type="InterPro" id="IPR033432">
    <property type="entry name" value="GH94_catalytic"/>
</dbReference>
<dbReference type="InterPro" id="IPR008928">
    <property type="entry name" value="6-hairpin_glycosidase_sf"/>
</dbReference>
<evidence type="ECO:0000313" key="4">
    <source>
        <dbReference type="EMBL" id="EMS69186.1"/>
    </source>
</evidence>